<organism evidence="5 6">
    <name type="scientific">Ornithobacterium rhinotracheale</name>
    <dbReference type="NCBI Taxonomy" id="28251"/>
    <lineage>
        <taxon>Bacteria</taxon>
        <taxon>Pseudomonadati</taxon>
        <taxon>Bacteroidota</taxon>
        <taxon>Flavobacteriia</taxon>
        <taxon>Flavobacteriales</taxon>
        <taxon>Weeksellaceae</taxon>
        <taxon>Ornithobacterium</taxon>
    </lineage>
</organism>
<dbReference type="AlphaFoldDB" id="A0A3R5XTG0"/>
<dbReference type="GO" id="GO:0020037">
    <property type="term" value="F:heme binding"/>
    <property type="evidence" value="ECO:0007669"/>
    <property type="project" value="InterPro"/>
</dbReference>
<dbReference type="InterPro" id="IPR012292">
    <property type="entry name" value="Globin/Proto"/>
</dbReference>
<dbReference type="OrthoDB" id="25954at2"/>
<evidence type="ECO:0000313" key="5">
    <source>
        <dbReference type="EMBL" id="QAR30047.1"/>
    </source>
</evidence>
<keyword evidence="2" id="KW-0349">Heme</keyword>
<dbReference type="Pfam" id="PF01152">
    <property type="entry name" value="Bac_globin"/>
    <property type="match status" value="1"/>
</dbReference>
<evidence type="ECO:0000313" key="6">
    <source>
        <dbReference type="Proteomes" id="UP000287701"/>
    </source>
</evidence>
<reference evidence="5 6" key="1">
    <citation type="submission" date="2019-01" db="EMBL/GenBank/DDBJ databases">
        <title>Whole Genome of Ornithobacterium rhinotracheale FARPER-174b.</title>
        <authorList>
            <person name="Tataje-Lavanda L.A."/>
            <person name="Montalvan A."/>
            <person name="Montesinos R."/>
            <person name="Zimic M."/>
            <person name="Fernandez-Sanchez M."/>
            <person name="Fernandez-Diaz M."/>
        </authorList>
    </citation>
    <scope>NUCLEOTIDE SEQUENCE [LARGE SCALE GENOMIC DNA]</scope>
    <source>
        <strain evidence="5 6">FARPER-174b</strain>
    </source>
</reference>
<sequence>MNKPDLDTIELVRLMVDKFYTKVRKDELLAPIFEERIDDHWKEHLEKMYKFWQTILHDEHTYYGSPFPPHANMPVEQKHFDRWLELFNQNLNELFEGPLKEEASWRAQKMAQMFMYKIEYLRNQ</sequence>
<dbReference type="GO" id="GO:0046872">
    <property type="term" value="F:metal ion binding"/>
    <property type="evidence" value="ECO:0007669"/>
    <property type="project" value="UniProtKB-KW"/>
</dbReference>
<dbReference type="Gene3D" id="1.10.490.10">
    <property type="entry name" value="Globins"/>
    <property type="match status" value="1"/>
</dbReference>
<gene>
    <name evidence="5" type="ORF">EQP59_01075</name>
</gene>
<evidence type="ECO:0000256" key="4">
    <source>
        <dbReference type="ARBA" id="ARBA00023004"/>
    </source>
</evidence>
<dbReference type="InterPro" id="IPR009050">
    <property type="entry name" value="Globin-like_sf"/>
</dbReference>
<dbReference type="RefSeq" id="WP_128500555.1">
    <property type="nucleotide sequence ID" value="NZ_CP035107.1"/>
</dbReference>
<dbReference type="Proteomes" id="UP000287701">
    <property type="component" value="Chromosome"/>
</dbReference>
<dbReference type="CDD" id="cd08916">
    <property type="entry name" value="TrHb3_P"/>
    <property type="match status" value="1"/>
</dbReference>
<protein>
    <submittedName>
        <fullName evidence="5">Group III truncated hemoglobin</fullName>
    </submittedName>
</protein>
<dbReference type="InterPro" id="IPR001486">
    <property type="entry name" value="Hemoglobin_trunc"/>
</dbReference>
<proteinExistence type="predicted"/>
<accession>A0A3R5XTG0</accession>
<dbReference type="EMBL" id="CP035107">
    <property type="protein sequence ID" value="QAR30047.1"/>
    <property type="molecule type" value="Genomic_DNA"/>
</dbReference>
<keyword evidence="1" id="KW-0813">Transport</keyword>
<evidence type="ECO:0000256" key="2">
    <source>
        <dbReference type="ARBA" id="ARBA00022617"/>
    </source>
</evidence>
<keyword evidence="3" id="KW-0479">Metal-binding</keyword>
<dbReference type="GO" id="GO:0019825">
    <property type="term" value="F:oxygen binding"/>
    <property type="evidence" value="ECO:0007669"/>
    <property type="project" value="InterPro"/>
</dbReference>
<evidence type="ECO:0000256" key="1">
    <source>
        <dbReference type="ARBA" id="ARBA00022448"/>
    </source>
</evidence>
<keyword evidence="4" id="KW-0408">Iron</keyword>
<evidence type="ECO:0000256" key="3">
    <source>
        <dbReference type="ARBA" id="ARBA00022723"/>
    </source>
</evidence>
<dbReference type="SUPFAM" id="SSF46458">
    <property type="entry name" value="Globin-like"/>
    <property type="match status" value="1"/>
</dbReference>
<name>A0A3R5XTG0_ORNRH</name>